<proteinExistence type="predicted"/>
<dbReference type="SUPFAM" id="SSF53098">
    <property type="entry name" value="Ribonuclease H-like"/>
    <property type="match status" value="1"/>
</dbReference>
<feature type="domain" description="RNase H type-1" evidence="1">
    <location>
        <begin position="1"/>
        <end position="126"/>
    </location>
</feature>
<dbReference type="OrthoDB" id="7845843at2"/>
<dbReference type="AlphaFoldDB" id="A0A380CHK4"/>
<dbReference type="RefSeq" id="WP_103387895.1">
    <property type="nucleotide sequence ID" value="NZ_BKAV01000001.1"/>
</dbReference>
<dbReference type="EMBL" id="UGZE01000001">
    <property type="protein sequence ID" value="SUJ19740.1"/>
    <property type="molecule type" value="Genomic_DNA"/>
</dbReference>
<accession>A0A380CHK4</accession>
<organism evidence="3 4">
    <name type="scientific">Staphylococcus arlettae</name>
    <dbReference type="NCBI Taxonomy" id="29378"/>
    <lineage>
        <taxon>Bacteria</taxon>
        <taxon>Bacillati</taxon>
        <taxon>Bacillota</taxon>
        <taxon>Bacilli</taxon>
        <taxon>Bacillales</taxon>
        <taxon>Staphylococcaceae</taxon>
        <taxon>Staphylococcus</taxon>
    </lineage>
</organism>
<reference evidence="3 4" key="1">
    <citation type="submission" date="2018-06" db="EMBL/GenBank/DDBJ databases">
        <authorList>
            <consortium name="Pathogen Informatics"/>
            <person name="Doyle S."/>
        </authorList>
    </citation>
    <scope>NUCLEOTIDE SEQUENCE [LARGE SCALE GENOMIC DNA]</scope>
    <source>
        <strain evidence="3 4">NCTC12413</strain>
    </source>
</reference>
<evidence type="ECO:0000313" key="4">
    <source>
        <dbReference type="Proteomes" id="UP000254956"/>
    </source>
</evidence>
<dbReference type="GO" id="GO:0004523">
    <property type="term" value="F:RNA-DNA hybrid ribonuclease activity"/>
    <property type="evidence" value="ECO:0007669"/>
    <property type="project" value="InterPro"/>
</dbReference>
<dbReference type="STRING" id="1212545.SARL_12486"/>
<evidence type="ECO:0000313" key="3">
    <source>
        <dbReference type="EMBL" id="SUJ19740.1"/>
    </source>
</evidence>
<dbReference type="PROSITE" id="PS50879">
    <property type="entry name" value="RNASE_H_1"/>
    <property type="match status" value="1"/>
</dbReference>
<dbReference type="Gene3D" id="3.30.420.10">
    <property type="entry name" value="Ribonuclease H-like superfamily/Ribonuclease H"/>
    <property type="match status" value="1"/>
</dbReference>
<dbReference type="InterPro" id="IPR012337">
    <property type="entry name" value="RNaseH-like_sf"/>
</dbReference>
<keyword evidence="5" id="KW-1185">Reference proteome</keyword>
<evidence type="ECO:0000259" key="1">
    <source>
        <dbReference type="PROSITE" id="PS50879"/>
    </source>
</evidence>
<sequence length="138" mass="15807">MAKIYFDAATAGNPGESVGAVIIVTDDERLVFEQYLGELDNHSAEWATFDFALSCALEHNVSNALVFTDSKLIEDSMNQEAVKNEKFKHYYSQIMTKAPMFELMFVKWVPRAQNKEANHYAQQALYKMVTQSKRRKSK</sequence>
<dbReference type="GO" id="GO:0003676">
    <property type="term" value="F:nucleic acid binding"/>
    <property type="evidence" value="ECO:0007669"/>
    <property type="project" value="InterPro"/>
</dbReference>
<dbReference type="Pfam" id="PF13456">
    <property type="entry name" value="RVT_3"/>
    <property type="match status" value="1"/>
</dbReference>
<dbReference type="Proteomes" id="UP000321598">
    <property type="component" value="Unassembled WGS sequence"/>
</dbReference>
<evidence type="ECO:0000313" key="5">
    <source>
        <dbReference type="Proteomes" id="UP000321598"/>
    </source>
</evidence>
<reference evidence="2 5" key="2">
    <citation type="submission" date="2019-07" db="EMBL/GenBank/DDBJ databases">
        <title>Whole genome shotgun sequence of Staphylococcus arlettae NBRC 109765.</title>
        <authorList>
            <person name="Hosoyama A."/>
            <person name="Uohara A."/>
            <person name="Ohji S."/>
            <person name="Ichikawa N."/>
        </authorList>
    </citation>
    <scope>NUCLEOTIDE SEQUENCE [LARGE SCALE GENOMIC DNA]</scope>
    <source>
        <strain evidence="2 5">NBRC 109765</strain>
    </source>
</reference>
<gene>
    <name evidence="3" type="primary">rnhA</name>
    <name evidence="3" type="ORF">NCTC12413_01482</name>
    <name evidence="2" type="ORF">SAR03_00600</name>
</gene>
<protein>
    <submittedName>
        <fullName evidence="3">RNase H</fullName>
    </submittedName>
    <submittedName>
        <fullName evidence="2">Ribonuclease H</fullName>
    </submittedName>
</protein>
<dbReference type="InterPro" id="IPR002156">
    <property type="entry name" value="RNaseH_domain"/>
</dbReference>
<name>A0A380CHK4_9STAP</name>
<dbReference type="CDD" id="cd09279">
    <property type="entry name" value="RNase_HI_like"/>
    <property type="match status" value="1"/>
</dbReference>
<evidence type="ECO:0000313" key="2">
    <source>
        <dbReference type="EMBL" id="GEP99022.1"/>
    </source>
</evidence>
<dbReference type="Proteomes" id="UP000254956">
    <property type="component" value="Unassembled WGS sequence"/>
</dbReference>
<dbReference type="EMBL" id="BKAV01000001">
    <property type="protein sequence ID" value="GEP99022.1"/>
    <property type="molecule type" value="Genomic_DNA"/>
</dbReference>
<dbReference type="InterPro" id="IPR036397">
    <property type="entry name" value="RNaseH_sf"/>
</dbReference>